<dbReference type="EC" id="3.1.2.4" evidence="3"/>
<keyword evidence="10" id="KW-1185">Reference proteome</keyword>
<sequence length="303" mass="33162">EWEDAGDVDLIILKGSGEKAFCAGGDVLAVTKSAKEAKAGGTSTIHKDFFREEYQLNHLIGNLSKTFVALIDGIVMGGGCGLSVNGRYRVATERTMLAMPETALGLFPDVGGSYFLSRLKNNLGLYLALTGYRLHGADAFHAGLATHYVPSSKLAELQEKLVSLETVSHKSVDATIREFEPIDVPVFSLEEHLPAINTAFQATSVEEIFENLKKDGSEWAQKQLKTLSKMSPTSMKVTFKQLEKGAKMSFSKPGIFEKILIDKDRNPKWKPATLEEVSDAHIEQYFAPLGHEDINLDGLAAKI</sequence>
<evidence type="ECO:0000256" key="1">
    <source>
        <dbReference type="ARBA" id="ARBA00001709"/>
    </source>
</evidence>
<dbReference type="PANTHER" id="PTHR43176:SF3">
    <property type="entry name" value="3-HYDROXYISOBUTYRYL-COA HYDROLASE, MITOCHONDRIAL"/>
    <property type="match status" value="1"/>
</dbReference>
<dbReference type="GO" id="GO:0006574">
    <property type="term" value="P:L-valine catabolic process"/>
    <property type="evidence" value="ECO:0007669"/>
    <property type="project" value="TreeGrafter"/>
</dbReference>
<comment type="function">
    <text evidence="6">Hydrolyzes 3-hydroxyisobutyryl-CoA (HIBYL-CoA), a saline catabolite. Has high activity toward isobutyryl-CoA. Could be an isobutyryl-CoA dehydrogenase that functions in valine catabolism. Also hydrolyzes 3-hydroxypropanoyl-CoA.</text>
</comment>
<dbReference type="PANTHER" id="PTHR43176">
    <property type="entry name" value="3-HYDROXYISOBUTYRYL-COA HYDROLASE-RELATED"/>
    <property type="match status" value="1"/>
</dbReference>
<evidence type="ECO:0000313" key="9">
    <source>
        <dbReference type="EMBL" id="KAK5986659.1"/>
    </source>
</evidence>
<evidence type="ECO:0000259" key="8">
    <source>
        <dbReference type="Pfam" id="PF16113"/>
    </source>
</evidence>
<accession>A0AAN8J3Q4</accession>
<feature type="non-terminal residue" evidence="9">
    <location>
        <position position="1"/>
    </location>
</feature>
<dbReference type="Pfam" id="PF16113">
    <property type="entry name" value="ECH_2"/>
    <property type="match status" value="1"/>
</dbReference>
<organism evidence="9 10">
    <name type="scientific">Trichostrongylus colubriformis</name>
    <name type="common">Black scour worm</name>
    <dbReference type="NCBI Taxonomy" id="6319"/>
    <lineage>
        <taxon>Eukaryota</taxon>
        <taxon>Metazoa</taxon>
        <taxon>Ecdysozoa</taxon>
        <taxon>Nematoda</taxon>
        <taxon>Chromadorea</taxon>
        <taxon>Rhabditida</taxon>
        <taxon>Rhabditina</taxon>
        <taxon>Rhabditomorpha</taxon>
        <taxon>Strongyloidea</taxon>
        <taxon>Trichostrongylidae</taxon>
        <taxon>Trichostrongylus</taxon>
    </lineage>
</organism>
<dbReference type="InterPro" id="IPR032259">
    <property type="entry name" value="HIBYL-CoA-H"/>
</dbReference>
<gene>
    <name evidence="9" type="ORF">GCK32_012173</name>
</gene>
<evidence type="ECO:0000313" key="10">
    <source>
        <dbReference type="Proteomes" id="UP001331761"/>
    </source>
</evidence>
<evidence type="ECO:0000256" key="3">
    <source>
        <dbReference type="ARBA" id="ARBA00011915"/>
    </source>
</evidence>
<reference evidence="9 10" key="1">
    <citation type="submission" date="2019-10" db="EMBL/GenBank/DDBJ databases">
        <title>Assembly and Annotation for the nematode Trichostrongylus colubriformis.</title>
        <authorList>
            <person name="Martin J."/>
        </authorList>
    </citation>
    <scope>NUCLEOTIDE SEQUENCE [LARGE SCALE GENOMIC DNA]</scope>
    <source>
        <strain evidence="9">G859</strain>
        <tissue evidence="9">Whole worm</tissue>
    </source>
</reference>
<keyword evidence="5" id="KW-0378">Hydrolase</keyword>
<dbReference type="Gene3D" id="3.90.226.10">
    <property type="entry name" value="2-enoyl-CoA Hydratase, Chain A, domain 1"/>
    <property type="match status" value="1"/>
</dbReference>
<name>A0AAN8J3Q4_TRICO</name>
<comment type="similarity">
    <text evidence="2">Belongs to the enoyl-CoA hydratase/isomerase family.</text>
</comment>
<evidence type="ECO:0000256" key="6">
    <source>
        <dbReference type="ARBA" id="ARBA00024871"/>
    </source>
</evidence>
<dbReference type="EMBL" id="WIXE01000377">
    <property type="protein sequence ID" value="KAK5986659.1"/>
    <property type="molecule type" value="Genomic_DNA"/>
</dbReference>
<dbReference type="Proteomes" id="UP001331761">
    <property type="component" value="Unassembled WGS sequence"/>
</dbReference>
<dbReference type="AlphaFoldDB" id="A0AAN8J3Q4"/>
<comment type="caution">
    <text evidence="9">The sequence shown here is derived from an EMBL/GenBank/DDBJ whole genome shotgun (WGS) entry which is preliminary data.</text>
</comment>
<protein>
    <recommendedName>
        <fullName evidence="4">3-hydroxyisobutyryl-CoA hydrolase, mitochondrial</fullName>
        <ecNumber evidence="3">3.1.2.4</ecNumber>
    </recommendedName>
    <alternativeName>
        <fullName evidence="7">3-hydroxyisobutyryl-coenzyme A hydrolase</fullName>
    </alternativeName>
</protein>
<dbReference type="SUPFAM" id="SSF52096">
    <property type="entry name" value="ClpP/crotonase"/>
    <property type="match status" value="1"/>
</dbReference>
<dbReference type="InterPro" id="IPR045004">
    <property type="entry name" value="ECH_dom"/>
</dbReference>
<evidence type="ECO:0000256" key="5">
    <source>
        <dbReference type="ARBA" id="ARBA00022801"/>
    </source>
</evidence>
<dbReference type="InterPro" id="IPR029045">
    <property type="entry name" value="ClpP/crotonase-like_dom_sf"/>
</dbReference>
<evidence type="ECO:0000256" key="2">
    <source>
        <dbReference type="ARBA" id="ARBA00005254"/>
    </source>
</evidence>
<proteinExistence type="inferred from homology"/>
<evidence type="ECO:0000256" key="4">
    <source>
        <dbReference type="ARBA" id="ARBA00016714"/>
    </source>
</evidence>
<feature type="domain" description="Enoyl-CoA hydratase/isomerase" evidence="8">
    <location>
        <begin position="1"/>
        <end position="286"/>
    </location>
</feature>
<evidence type="ECO:0000256" key="7">
    <source>
        <dbReference type="ARBA" id="ARBA00031181"/>
    </source>
</evidence>
<dbReference type="GO" id="GO:0005739">
    <property type="term" value="C:mitochondrion"/>
    <property type="evidence" value="ECO:0007669"/>
    <property type="project" value="TreeGrafter"/>
</dbReference>
<dbReference type="GO" id="GO:0003860">
    <property type="term" value="F:3-hydroxyisobutyryl-CoA hydrolase activity"/>
    <property type="evidence" value="ECO:0007669"/>
    <property type="project" value="UniProtKB-EC"/>
</dbReference>
<comment type="catalytic activity">
    <reaction evidence="1">
        <text>3-hydroxy-2-methylpropanoyl-CoA + H2O = 3-hydroxy-2-methylpropanoate + CoA + H(+)</text>
        <dbReference type="Rhea" id="RHEA:20888"/>
        <dbReference type="ChEBI" id="CHEBI:11805"/>
        <dbReference type="ChEBI" id="CHEBI:15377"/>
        <dbReference type="ChEBI" id="CHEBI:15378"/>
        <dbReference type="ChEBI" id="CHEBI:57287"/>
        <dbReference type="ChEBI" id="CHEBI:57340"/>
        <dbReference type="EC" id="3.1.2.4"/>
    </reaction>
</comment>
<dbReference type="CDD" id="cd06558">
    <property type="entry name" value="crotonase-like"/>
    <property type="match status" value="1"/>
</dbReference>